<dbReference type="InterPro" id="IPR041567">
    <property type="entry name" value="COI1_F-box"/>
</dbReference>
<feature type="domain" description="COI1 F-box" evidence="2">
    <location>
        <begin position="24"/>
        <end position="63"/>
    </location>
</feature>
<organism evidence="4 5">
    <name type="scientific">Trifolium subterraneum</name>
    <name type="common">Subterranean clover</name>
    <dbReference type="NCBI Taxonomy" id="3900"/>
    <lineage>
        <taxon>Eukaryota</taxon>
        <taxon>Viridiplantae</taxon>
        <taxon>Streptophyta</taxon>
        <taxon>Embryophyta</taxon>
        <taxon>Tracheophyta</taxon>
        <taxon>Spermatophyta</taxon>
        <taxon>Magnoliopsida</taxon>
        <taxon>eudicotyledons</taxon>
        <taxon>Gunneridae</taxon>
        <taxon>Pentapetalae</taxon>
        <taxon>rosids</taxon>
        <taxon>fabids</taxon>
        <taxon>Fabales</taxon>
        <taxon>Fabaceae</taxon>
        <taxon>Papilionoideae</taxon>
        <taxon>50 kb inversion clade</taxon>
        <taxon>NPAAA clade</taxon>
        <taxon>Hologalegina</taxon>
        <taxon>IRL clade</taxon>
        <taxon>Trifolieae</taxon>
        <taxon>Trifolium</taxon>
    </lineage>
</organism>
<name>A0A2Z6M102_TRISU</name>
<dbReference type="InterPro" id="IPR041101">
    <property type="entry name" value="Transp_inhibit"/>
</dbReference>
<proteinExistence type="predicted"/>
<dbReference type="AlphaFoldDB" id="A0A2Z6M102"/>
<evidence type="ECO:0000256" key="1">
    <source>
        <dbReference type="SAM" id="MobiDB-lite"/>
    </source>
</evidence>
<feature type="region of interest" description="Disordered" evidence="1">
    <location>
        <begin position="1"/>
        <end position="20"/>
    </location>
</feature>
<reference evidence="5" key="1">
    <citation type="journal article" date="2017" name="Front. Plant Sci.">
        <title>Climate Clever Clovers: New Paradigm to Reduce the Environmental Footprint of Ruminants by Breeding Low Methanogenic Forages Utilizing Haplotype Variation.</title>
        <authorList>
            <person name="Kaur P."/>
            <person name="Appels R."/>
            <person name="Bayer P.E."/>
            <person name="Keeble-Gagnere G."/>
            <person name="Wang J."/>
            <person name="Hirakawa H."/>
            <person name="Shirasawa K."/>
            <person name="Vercoe P."/>
            <person name="Stefanova K."/>
            <person name="Durmic Z."/>
            <person name="Nichols P."/>
            <person name="Revell C."/>
            <person name="Isobe S.N."/>
            <person name="Edwards D."/>
            <person name="Erskine W."/>
        </authorList>
    </citation>
    <scope>NUCLEOTIDE SEQUENCE [LARGE SCALE GENOMIC DNA]</scope>
    <source>
        <strain evidence="5">cv. Daliak</strain>
    </source>
</reference>
<feature type="domain" description="Transport inhibitor response 1" evidence="3">
    <location>
        <begin position="84"/>
        <end position="129"/>
    </location>
</feature>
<dbReference type="Proteomes" id="UP000242715">
    <property type="component" value="Unassembled WGS sequence"/>
</dbReference>
<dbReference type="PANTHER" id="PTHR16134:SF36">
    <property type="entry name" value="TRANSPORT INHIBITOR RESPONSE 1-LIKE PROTEIN"/>
    <property type="match status" value="1"/>
</dbReference>
<dbReference type="GO" id="GO:0019005">
    <property type="term" value="C:SCF ubiquitin ligase complex"/>
    <property type="evidence" value="ECO:0007669"/>
    <property type="project" value="TreeGrafter"/>
</dbReference>
<dbReference type="Gene3D" id="1.20.1280.50">
    <property type="match status" value="1"/>
</dbReference>
<feature type="compositionally biased region" description="Polar residues" evidence="1">
    <location>
        <begin position="1"/>
        <end position="10"/>
    </location>
</feature>
<evidence type="ECO:0000259" key="3">
    <source>
        <dbReference type="Pfam" id="PF18791"/>
    </source>
</evidence>
<dbReference type="Pfam" id="PF18791">
    <property type="entry name" value="Transp_inhibit"/>
    <property type="match status" value="1"/>
</dbReference>
<dbReference type="SUPFAM" id="SSF52047">
    <property type="entry name" value="RNI-like"/>
    <property type="match status" value="2"/>
</dbReference>
<evidence type="ECO:0000313" key="5">
    <source>
        <dbReference type="Proteomes" id="UP000242715"/>
    </source>
</evidence>
<gene>
    <name evidence="4" type="ORF">TSUD_304780</name>
</gene>
<evidence type="ECO:0000259" key="2">
    <source>
        <dbReference type="Pfam" id="PF18511"/>
    </source>
</evidence>
<evidence type="ECO:0008006" key="6">
    <source>
        <dbReference type="Google" id="ProtNLM"/>
    </source>
</evidence>
<dbReference type="OrthoDB" id="550575at2759"/>
<dbReference type="Gene3D" id="3.80.10.10">
    <property type="entry name" value="Ribonuclease Inhibitor"/>
    <property type="match status" value="1"/>
</dbReference>
<dbReference type="CDD" id="cd22159">
    <property type="entry name" value="F-box_AtTIR1-like"/>
    <property type="match status" value="1"/>
</dbReference>
<accession>A0A2Z6M102</accession>
<dbReference type="Pfam" id="PF18511">
    <property type="entry name" value="F-box_5"/>
    <property type="match status" value="1"/>
</dbReference>
<evidence type="ECO:0000313" key="4">
    <source>
        <dbReference type="EMBL" id="GAU23703.1"/>
    </source>
</evidence>
<dbReference type="GO" id="GO:0031146">
    <property type="term" value="P:SCF-dependent proteasomal ubiquitin-dependent protein catabolic process"/>
    <property type="evidence" value="ECO:0007669"/>
    <property type="project" value="TreeGrafter"/>
</dbReference>
<keyword evidence="5" id="KW-1185">Reference proteome</keyword>
<dbReference type="InterPro" id="IPR032675">
    <property type="entry name" value="LRR_dom_sf"/>
</dbReference>
<sequence>MNRNASNTKPRNYPSPELQSQNSDHVLEIVPEIVLQFLTSRRDRNAASLVCKSWWRTDALTRSELFIANCYTVSPRRVVSRFSRLRSVTIKGKPRLADFDMLPADWGAHFSPWVTTFSTAYPWLEKVHLKRMSVTDDDLSLLAGSFAAFKELVLVSCEGFGTPGLAAVASKCRLLRVLDLEESSVDINVSDYSGIVDWISCFPEGETHLESLAFDSVCSPINLEALEKLVARSPSLKRLRVNRHVKIFHLYRLMHIAPHLTDLGTGSFDVPEDTEDDELVFESPFAASKSLVCLSGFRDILPEYLPDIYPVCANLTFLDFQYADIIDTDEIKSVVSRCHKLQTLWVCDTIFDGGLQVVAQTCKDLRELRVYPLYANDGVEGPVSGVGLEAISQGCRKLQYIMFFCQSMTNAAVVALSRNCPDLAVFRLCIIGRYMPDALTQRPMDEGVGAIVMNCKKLTRLDVTGVLTDRAFAYIGMYGKLIRTLSVKFAGDTDLGLKNVLQGCTNLQKLEIRDGPFGDGALCCGLQHFYNMRFLWMSSCKVTRQACQAIARTLPHLVLEVIDTEQDTVDDVEILYMYRSLDKPRDDAPKLVTIVH</sequence>
<protein>
    <recommendedName>
        <fullName evidence="6">F-box domain-containing protein</fullName>
    </recommendedName>
</protein>
<dbReference type="EMBL" id="DF973273">
    <property type="protein sequence ID" value="GAU23703.1"/>
    <property type="molecule type" value="Genomic_DNA"/>
</dbReference>
<dbReference type="PANTHER" id="PTHR16134">
    <property type="entry name" value="F-BOX/TPR REPEAT PROTEIN POF3"/>
    <property type="match status" value="1"/>
</dbReference>